<keyword evidence="8" id="KW-1185">Reference proteome</keyword>
<dbReference type="PANTHER" id="PTHR43160">
    <property type="entry name" value="ACONITATE HYDRATASE B"/>
    <property type="match status" value="1"/>
</dbReference>
<dbReference type="AlphaFoldDB" id="A0A3E0U5B5"/>
<name>A0A3E0U5B5_9GAMM</name>
<dbReference type="Pfam" id="PF00330">
    <property type="entry name" value="Aconitase"/>
    <property type="match status" value="1"/>
</dbReference>
<dbReference type="GO" id="GO:0005829">
    <property type="term" value="C:cytosol"/>
    <property type="evidence" value="ECO:0007669"/>
    <property type="project" value="TreeGrafter"/>
</dbReference>
<reference evidence="8" key="1">
    <citation type="submission" date="2018-08" db="EMBL/GenBank/DDBJ databases">
        <title>Thalassotalea euphylliae genome.</title>
        <authorList>
            <person name="Summers S."/>
            <person name="Rice S.A."/>
            <person name="Freckelton M.L."/>
            <person name="Nedved B.T."/>
            <person name="Hadfield M.G."/>
        </authorList>
    </citation>
    <scope>NUCLEOTIDE SEQUENCE [LARGE SCALE GENOMIC DNA]</scope>
    <source>
        <strain evidence="8">H3</strain>
    </source>
</reference>
<dbReference type="Gene3D" id="1.25.40.310">
    <property type="entry name" value="Aconitate B, HEAT-like domain"/>
    <property type="match status" value="1"/>
</dbReference>
<sequence length="937" mass="100350">MSLYSEYLAEIKSRKEELGLAPKPIDSAELLAEIIEQIKDQDNAHREESLNFFIYNTLPGTTSAAGTKAKFLKEIILSQVTVAEITPEFAFELLSHMKGGPSIEVLLDLALGDDASVSAPAADVLKTQVFLYDADTARLADANKAGNAVAKDILESYAKAEFFTKLPEVSEKIDVVTYVAGVGDISTDLLSPGHQSHSRADRELHGQCMITPEAQQEIVALQKEHPGKKVMLVAEKGTMGVGSSRMSGVNNVALWAGEQASPYVPFINIAPVVAGTNGIAPIFLTTVDVTGGIGLDLKNWVKKVGADGNTVTDANGDPVLEEAYSVATGTVLTIDTRAKKLFSGSEEVADVASAFTPQKQEFMKAGGSYAVTFGKKLQTFAAQALGVDAPVVYAAAKEISHEGQGLTAVEKIFNRNAVGVASDAPLHAGSNVRVKVNIVGSQDTTGPMTCQELEAMAASTISPLVDGAFQSGCHTASVWDSKAKANTPKLMAFMNAFGVITARDPKGVYHSMTDVIHKVLNDITVDDRAIIIGGDSHTRMSKGVAFGADSGTVAIALATGESAMPIPESVKVTFKGKMADHMDFRDIVHATQAQMLKQFEGENVFQGRVIEVHIGTLLADQAFTFTDWTAEMKAKASVCISNDETLIESIELAKSRIQIMIDKGMDNEAQTLAGLIKLADERIAGIKSGETPALAPDENAKYYAEVVVDLDTIVEPMIADPDVNNEDVSKRYTHDVIRPVSFYNDRPVDLGFVGSCMVHKGDMQIIAQMFRNLEKQNGSIEFNAPLVVAPPTYNIVDELKAEGDWDILAKYSGFVFDDENPKGEARKSYENILYLERPGCNLCMGNQEKAEPGDTVIATSTRLFQGRVVADSAEKKGESLLGSTPLVVLSTILGRFPTMDEYTAAVEGIDLTRFAPPTEAMTTPASGAVAVKIADPS</sequence>
<dbReference type="GO" id="GO:0046872">
    <property type="term" value="F:metal ion binding"/>
    <property type="evidence" value="ECO:0007669"/>
    <property type="project" value="UniProtKB-KW"/>
</dbReference>
<keyword evidence="2" id="KW-0408">Iron</keyword>
<dbReference type="Gene3D" id="3.30.499.10">
    <property type="entry name" value="Aconitase, domain 3"/>
    <property type="match status" value="2"/>
</dbReference>
<evidence type="ECO:0000259" key="4">
    <source>
        <dbReference type="Pfam" id="PF00330"/>
    </source>
</evidence>
<keyword evidence="7" id="KW-0456">Lyase</keyword>
<dbReference type="GO" id="GO:0003994">
    <property type="term" value="F:aconitate hydratase activity"/>
    <property type="evidence" value="ECO:0007669"/>
    <property type="project" value="UniProtKB-EC"/>
</dbReference>
<dbReference type="InterPro" id="IPR015933">
    <property type="entry name" value="Aconitase_B_HEAT-like_dom"/>
</dbReference>
<keyword evidence="3" id="KW-0411">Iron-sulfur</keyword>
<dbReference type="Gene3D" id="3.40.1060.10">
    <property type="entry name" value="Aconitase, Domain 2"/>
    <property type="match status" value="1"/>
</dbReference>
<dbReference type="NCBIfam" id="NF006690">
    <property type="entry name" value="PRK09238.1"/>
    <property type="match status" value="1"/>
</dbReference>
<dbReference type="SUPFAM" id="SSF53732">
    <property type="entry name" value="Aconitase iron-sulfur domain"/>
    <property type="match status" value="1"/>
</dbReference>
<dbReference type="EC" id="4.2.1.3" evidence="7"/>
<dbReference type="InterPro" id="IPR015932">
    <property type="entry name" value="Aconitase_dom2"/>
</dbReference>
<evidence type="ECO:0000256" key="2">
    <source>
        <dbReference type="ARBA" id="ARBA00023004"/>
    </source>
</evidence>
<dbReference type="InterPro" id="IPR015928">
    <property type="entry name" value="Aconitase/3IPM_dehydase_swvl"/>
</dbReference>
<dbReference type="EMBL" id="QUOT01000001">
    <property type="protein sequence ID" value="REL31930.1"/>
    <property type="molecule type" value="Genomic_DNA"/>
</dbReference>
<evidence type="ECO:0000313" key="8">
    <source>
        <dbReference type="Proteomes" id="UP000256899"/>
    </source>
</evidence>
<organism evidence="7 8">
    <name type="scientific">Thalassotalea euphylliae</name>
    <dbReference type="NCBI Taxonomy" id="1655234"/>
    <lineage>
        <taxon>Bacteria</taxon>
        <taxon>Pseudomonadati</taxon>
        <taxon>Pseudomonadota</taxon>
        <taxon>Gammaproteobacteria</taxon>
        <taxon>Alteromonadales</taxon>
        <taxon>Colwelliaceae</taxon>
        <taxon>Thalassotalea</taxon>
    </lineage>
</organism>
<dbReference type="GO" id="GO:0051539">
    <property type="term" value="F:4 iron, 4 sulfur cluster binding"/>
    <property type="evidence" value="ECO:0007669"/>
    <property type="project" value="TreeGrafter"/>
</dbReference>
<dbReference type="Gene3D" id="3.20.19.10">
    <property type="entry name" value="Aconitase, domain 4"/>
    <property type="match status" value="1"/>
</dbReference>
<feature type="domain" description="Aconitase B swivel" evidence="5">
    <location>
        <begin position="182"/>
        <end position="406"/>
    </location>
</feature>
<dbReference type="InterPro" id="IPR050926">
    <property type="entry name" value="Aconitase/IPM_isomerase"/>
</dbReference>
<dbReference type="GO" id="GO:0047456">
    <property type="term" value="F:2-methylisocitrate dehydratase activity"/>
    <property type="evidence" value="ECO:0007669"/>
    <property type="project" value="UniProtKB-EC"/>
</dbReference>
<dbReference type="Pfam" id="PF11791">
    <property type="entry name" value="Aconitase_B_N"/>
    <property type="match status" value="1"/>
</dbReference>
<dbReference type="PANTHER" id="PTHR43160:SF4">
    <property type="entry name" value="ACONITATE HYDRATASE B"/>
    <property type="match status" value="1"/>
</dbReference>
<accession>A0A3E0U5B5</accession>
<dbReference type="Pfam" id="PF06434">
    <property type="entry name" value="Aconitase_2_N"/>
    <property type="match status" value="1"/>
</dbReference>
<feature type="domain" description="Aconitase B HEAT-like" evidence="6">
    <location>
        <begin position="7"/>
        <end position="163"/>
    </location>
</feature>
<feature type="domain" description="Aconitase/3-isopropylmalate dehydratase large subunit alpha/beta/alpha" evidence="4">
    <location>
        <begin position="410"/>
        <end position="894"/>
    </location>
</feature>
<evidence type="ECO:0000256" key="3">
    <source>
        <dbReference type="ARBA" id="ARBA00023014"/>
    </source>
</evidence>
<dbReference type="Proteomes" id="UP000256899">
    <property type="component" value="Unassembled WGS sequence"/>
</dbReference>
<dbReference type="InterPro" id="IPR036288">
    <property type="entry name" value="Aconitase_B_HEAT-like_dom_sf"/>
</dbReference>
<dbReference type="EC" id="4.2.1.99" evidence="7"/>
<gene>
    <name evidence="7" type="ORF">DXX94_15060</name>
</gene>
<dbReference type="SUPFAM" id="SSF52016">
    <property type="entry name" value="LeuD/IlvD-like"/>
    <property type="match status" value="1"/>
</dbReference>
<comment type="caution">
    <text evidence="7">The sequence shown here is derived from an EMBL/GenBank/DDBJ whole genome shotgun (WGS) entry which is preliminary data.</text>
</comment>
<evidence type="ECO:0000259" key="6">
    <source>
        <dbReference type="Pfam" id="PF11791"/>
    </source>
</evidence>
<proteinExistence type="predicted"/>
<dbReference type="SUPFAM" id="SSF74778">
    <property type="entry name" value="Aconitase B, N-terminal domain"/>
    <property type="match status" value="1"/>
</dbReference>
<evidence type="ECO:0000313" key="7">
    <source>
        <dbReference type="EMBL" id="REL31930.1"/>
    </source>
</evidence>
<dbReference type="GO" id="GO:0006099">
    <property type="term" value="P:tricarboxylic acid cycle"/>
    <property type="evidence" value="ECO:0007669"/>
    <property type="project" value="InterPro"/>
</dbReference>
<keyword evidence="1" id="KW-0479">Metal-binding</keyword>
<evidence type="ECO:0000256" key="1">
    <source>
        <dbReference type="ARBA" id="ARBA00022723"/>
    </source>
</evidence>
<dbReference type="GO" id="GO:0019629">
    <property type="term" value="P:propionate catabolic process, 2-methylcitrate cycle"/>
    <property type="evidence" value="ECO:0007669"/>
    <property type="project" value="TreeGrafter"/>
</dbReference>
<dbReference type="InterPro" id="IPR036008">
    <property type="entry name" value="Aconitase_4Fe-4S_dom"/>
</dbReference>
<dbReference type="InterPro" id="IPR015931">
    <property type="entry name" value="Acnase/IPM_dHydase_lsu_aba_1/3"/>
</dbReference>
<dbReference type="RefSeq" id="WP_116017133.1">
    <property type="nucleotide sequence ID" value="NZ_QUOT01000001.1"/>
</dbReference>
<evidence type="ECO:0000259" key="5">
    <source>
        <dbReference type="Pfam" id="PF06434"/>
    </source>
</evidence>
<protein>
    <submittedName>
        <fullName evidence="7">Bifunctional aconitate hydratase 2/2-methylisocitrate dehydratase</fullName>
        <ecNumber evidence="7">4.2.1.3</ecNumber>
        <ecNumber evidence="7">4.2.1.99</ecNumber>
    </submittedName>
</protein>
<dbReference type="InterPro" id="IPR001030">
    <property type="entry name" value="Acoase/IPM_deHydtase_lsu_aba"/>
</dbReference>
<dbReference type="InterPro" id="IPR015929">
    <property type="entry name" value="Aconitase_B_swivel"/>
</dbReference>